<evidence type="ECO:0000313" key="2">
    <source>
        <dbReference type="Proteomes" id="UP000886501"/>
    </source>
</evidence>
<reference evidence="1" key="1">
    <citation type="submission" date="2019-10" db="EMBL/GenBank/DDBJ databases">
        <authorList>
            <consortium name="DOE Joint Genome Institute"/>
            <person name="Kuo A."/>
            <person name="Miyauchi S."/>
            <person name="Kiss E."/>
            <person name="Drula E."/>
            <person name="Kohler A."/>
            <person name="Sanchez-Garcia M."/>
            <person name="Andreopoulos B."/>
            <person name="Barry K.W."/>
            <person name="Bonito G."/>
            <person name="Buee M."/>
            <person name="Carver A."/>
            <person name="Chen C."/>
            <person name="Cichocki N."/>
            <person name="Clum A."/>
            <person name="Culley D."/>
            <person name="Crous P.W."/>
            <person name="Fauchery L."/>
            <person name="Girlanda M."/>
            <person name="Hayes R."/>
            <person name="Keri Z."/>
            <person name="Labutti K."/>
            <person name="Lipzen A."/>
            <person name="Lombard V."/>
            <person name="Magnuson J."/>
            <person name="Maillard F."/>
            <person name="Morin E."/>
            <person name="Murat C."/>
            <person name="Nolan M."/>
            <person name="Ohm R."/>
            <person name="Pangilinan J."/>
            <person name="Pereira M."/>
            <person name="Perotto S."/>
            <person name="Peter M."/>
            <person name="Riley R."/>
            <person name="Sitrit Y."/>
            <person name="Stielow B."/>
            <person name="Szollosi G."/>
            <person name="Zifcakova L."/>
            <person name="Stursova M."/>
            <person name="Spatafora J.W."/>
            <person name="Tedersoo L."/>
            <person name="Vaario L.-M."/>
            <person name="Yamada A."/>
            <person name="Yan M."/>
            <person name="Wang P."/>
            <person name="Xu J."/>
            <person name="Bruns T."/>
            <person name="Baldrian P."/>
            <person name="Vilgalys R."/>
            <person name="Henrissat B."/>
            <person name="Grigoriev I.V."/>
            <person name="Hibbett D."/>
            <person name="Nagy L.G."/>
            <person name="Martin F.M."/>
        </authorList>
    </citation>
    <scope>NUCLEOTIDE SEQUENCE</scope>
    <source>
        <strain evidence="1">P2</strain>
    </source>
</reference>
<accession>A0ACB6ZWE4</accession>
<comment type="caution">
    <text evidence="1">The sequence shown here is derived from an EMBL/GenBank/DDBJ whole genome shotgun (WGS) entry which is preliminary data.</text>
</comment>
<name>A0ACB6ZWE4_THEGA</name>
<protein>
    <submittedName>
        <fullName evidence="1">Uncharacterized protein</fullName>
    </submittedName>
</protein>
<dbReference type="EMBL" id="MU117963">
    <property type="protein sequence ID" value="KAF9653633.1"/>
    <property type="molecule type" value="Genomic_DNA"/>
</dbReference>
<keyword evidence="2" id="KW-1185">Reference proteome</keyword>
<dbReference type="Proteomes" id="UP000886501">
    <property type="component" value="Unassembled WGS sequence"/>
</dbReference>
<proteinExistence type="predicted"/>
<reference evidence="1" key="2">
    <citation type="journal article" date="2020" name="Nat. Commun.">
        <title>Large-scale genome sequencing of mycorrhizal fungi provides insights into the early evolution of symbiotic traits.</title>
        <authorList>
            <person name="Miyauchi S."/>
            <person name="Kiss E."/>
            <person name="Kuo A."/>
            <person name="Drula E."/>
            <person name="Kohler A."/>
            <person name="Sanchez-Garcia M."/>
            <person name="Morin E."/>
            <person name="Andreopoulos B."/>
            <person name="Barry K.W."/>
            <person name="Bonito G."/>
            <person name="Buee M."/>
            <person name="Carver A."/>
            <person name="Chen C."/>
            <person name="Cichocki N."/>
            <person name="Clum A."/>
            <person name="Culley D."/>
            <person name="Crous P.W."/>
            <person name="Fauchery L."/>
            <person name="Girlanda M."/>
            <person name="Hayes R.D."/>
            <person name="Keri Z."/>
            <person name="LaButti K."/>
            <person name="Lipzen A."/>
            <person name="Lombard V."/>
            <person name="Magnuson J."/>
            <person name="Maillard F."/>
            <person name="Murat C."/>
            <person name="Nolan M."/>
            <person name="Ohm R.A."/>
            <person name="Pangilinan J."/>
            <person name="Pereira M.F."/>
            <person name="Perotto S."/>
            <person name="Peter M."/>
            <person name="Pfister S."/>
            <person name="Riley R."/>
            <person name="Sitrit Y."/>
            <person name="Stielow J.B."/>
            <person name="Szollosi G."/>
            <person name="Zifcakova L."/>
            <person name="Stursova M."/>
            <person name="Spatafora J.W."/>
            <person name="Tedersoo L."/>
            <person name="Vaario L.M."/>
            <person name="Yamada A."/>
            <person name="Yan M."/>
            <person name="Wang P."/>
            <person name="Xu J."/>
            <person name="Bruns T."/>
            <person name="Baldrian P."/>
            <person name="Vilgalys R."/>
            <person name="Dunand C."/>
            <person name="Henrissat B."/>
            <person name="Grigoriev I.V."/>
            <person name="Hibbett D."/>
            <person name="Nagy L.G."/>
            <person name="Martin F.M."/>
        </authorList>
    </citation>
    <scope>NUCLEOTIDE SEQUENCE</scope>
    <source>
        <strain evidence="1">P2</strain>
    </source>
</reference>
<organism evidence="1 2">
    <name type="scientific">Thelephora ganbajun</name>
    <name type="common">Ganba fungus</name>
    <dbReference type="NCBI Taxonomy" id="370292"/>
    <lineage>
        <taxon>Eukaryota</taxon>
        <taxon>Fungi</taxon>
        <taxon>Dikarya</taxon>
        <taxon>Basidiomycota</taxon>
        <taxon>Agaricomycotina</taxon>
        <taxon>Agaricomycetes</taxon>
        <taxon>Thelephorales</taxon>
        <taxon>Thelephoraceae</taxon>
        <taxon>Thelephora</taxon>
    </lineage>
</organism>
<gene>
    <name evidence="1" type="ORF">BDM02DRAFT_1619950</name>
</gene>
<sequence length="181" mass="20115">MSNLIDEGDGVSCSSHIKYPPRGCIKFRSTDTRTSHTDHVERSLGVVVSNFGSQSLSKPWRTRRIKNQSLAFALDSAVKTGVLVVHYNQSPKMSFRSSKGTRFPYTSSFHPTSQTCYTSKRARLIHQAVTADDQGCSDHILILESIQNNCLFPSAVKGGDAMVFHQSYVSSYSPVVDHVHY</sequence>
<evidence type="ECO:0000313" key="1">
    <source>
        <dbReference type="EMBL" id="KAF9653633.1"/>
    </source>
</evidence>